<reference evidence="3 5" key="1">
    <citation type="journal article" date="2017" name="Front. Microbiol.">
        <title>New Insights into the Diversity of the Genus Faecalibacterium.</title>
        <authorList>
            <person name="Benevides L."/>
            <person name="Burman S."/>
            <person name="Martin R."/>
            <person name="Robert V."/>
            <person name="Thomas M."/>
            <person name="Miquel S."/>
            <person name="Chain F."/>
            <person name="Sokol H."/>
            <person name="Bermudez-Humaran L.G."/>
            <person name="Morrison M."/>
            <person name="Langella P."/>
            <person name="Azevedo V.A."/>
            <person name="Chatel J.M."/>
            <person name="Soares S."/>
        </authorList>
    </citation>
    <scope>NUCLEOTIDE SEQUENCE [LARGE SCALE GENOMIC DNA]</scope>
    <source>
        <strain evidence="3 5">AHMP21</strain>
    </source>
</reference>
<organism evidence="3 5">
    <name type="scientific">Faecalibacterium prausnitzii</name>
    <dbReference type="NCBI Taxonomy" id="853"/>
    <lineage>
        <taxon>Bacteria</taxon>
        <taxon>Bacillati</taxon>
        <taxon>Bacillota</taxon>
        <taxon>Clostridia</taxon>
        <taxon>Eubacteriales</taxon>
        <taxon>Oscillospiraceae</taxon>
        <taxon>Faecalibacterium</taxon>
    </lineage>
</organism>
<dbReference type="RefSeq" id="WP_055192225.1">
    <property type="nucleotide sequence ID" value="NZ_CABVEO010000001.1"/>
</dbReference>
<gene>
    <name evidence="3" type="ORF">CHR61_07445</name>
    <name evidence="4" type="ORF">DW855_09280</name>
</gene>
<evidence type="ECO:0000313" key="6">
    <source>
        <dbReference type="Proteomes" id="UP000260733"/>
    </source>
</evidence>
<comment type="caution">
    <text evidence="3">The sequence shown here is derived from an EMBL/GenBank/DDBJ whole genome shotgun (WGS) entry which is preliminary data.</text>
</comment>
<dbReference type="EMBL" id="NOUW01000020">
    <property type="protein sequence ID" value="PDX89421.1"/>
    <property type="molecule type" value="Genomic_DNA"/>
</dbReference>
<dbReference type="InterPro" id="IPR010982">
    <property type="entry name" value="Lambda_DNA-bd_dom_sf"/>
</dbReference>
<sequence>MFSMKEFGQRVSNLRKVRNLTQDELAYRVNVNKGHISRIERGTVACSLELLIDLSNELHTSTDFLLTGIGPSNDFAKEEIDTAISILSSIKQLL</sequence>
<reference evidence="4 6" key="2">
    <citation type="submission" date="2018-08" db="EMBL/GenBank/DDBJ databases">
        <title>A genome reference for cultivated species of the human gut microbiota.</title>
        <authorList>
            <person name="Zou Y."/>
            <person name="Xue W."/>
            <person name="Luo G."/>
        </authorList>
    </citation>
    <scope>NUCLEOTIDE SEQUENCE [LARGE SCALE GENOMIC DNA]</scope>
    <source>
        <strain evidence="4 6">AM37-13AC</strain>
    </source>
</reference>
<dbReference type="GO" id="GO:0003700">
    <property type="term" value="F:DNA-binding transcription factor activity"/>
    <property type="evidence" value="ECO:0007669"/>
    <property type="project" value="TreeGrafter"/>
</dbReference>
<accession>A0A2A7BDM4</accession>
<dbReference type="EMBL" id="QVFB01000013">
    <property type="protein sequence ID" value="RGC18230.1"/>
    <property type="molecule type" value="Genomic_DNA"/>
</dbReference>
<protein>
    <submittedName>
        <fullName evidence="3">XRE family transcriptional regulator</fullName>
    </submittedName>
</protein>
<dbReference type="AlphaFoldDB" id="A0A2A7BDM4"/>
<dbReference type="GO" id="GO:0005829">
    <property type="term" value="C:cytosol"/>
    <property type="evidence" value="ECO:0007669"/>
    <property type="project" value="TreeGrafter"/>
</dbReference>
<proteinExistence type="predicted"/>
<dbReference type="GO" id="GO:0003677">
    <property type="term" value="F:DNA binding"/>
    <property type="evidence" value="ECO:0007669"/>
    <property type="project" value="UniProtKB-KW"/>
</dbReference>
<name>A0A2A7BDM4_9FIRM</name>
<feature type="domain" description="HTH cro/C1-type" evidence="2">
    <location>
        <begin position="11"/>
        <end position="65"/>
    </location>
</feature>
<dbReference type="Proteomes" id="UP000260733">
    <property type="component" value="Unassembled WGS sequence"/>
</dbReference>
<evidence type="ECO:0000259" key="2">
    <source>
        <dbReference type="PROSITE" id="PS50943"/>
    </source>
</evidence>
<dbReference type="InterPro" id="IPR050807">
    <property type="entry name" value="TransReg_Diox_bact_type"/>
</dbReference>
<dbReference type="Proteomes" id="UP000220438">
    <property type="component" value="Unassembled WGS sequence"/>
</dbReference>
<dbReference type="OrthoDB" id="9814553at2"/>
<dbReference type="PROSITE" id="PS50943">
    <property type="entry name" value="HTH_CROC1"/>
    <property type="match status" value="1"/>
</dbReference>
<dbReference type="SMART" id="SM00530">
    <property type="entry name" value="HTH_XRE"/>
    <property type="match status" value="1"/>
</dbReference>
<evidence type="ECO:0000256" key="1">
    <source>
        <dbReference type="ARBA" id="ARBA00023125"/>
    </source>
</evidence>
<dbReference type="SUPFAM" id="SSF47413">
    <property type="entry name" value="lambda repressor-like DNA-binding domains"/>
    <property type="match status" value="1"/>
</dbReference>
<evidence type="ECO:0000313" key="3">
    <source>
        <dbReference type="EMBL" id="PDX89421.1"/>
    </source>
</evidence>
<dbReference type="PANTHER" id="PTHR46797">
    <property type="entry name" value="HTH-TYPE TRANSCRIPTIONAL REGULATOR"/>
    <property type="match status" value="1"/>
</dbReference>
<dbReference type="PANTHER" id="PTHR46797:SF1">
    <property type="entry name" value="METHYLPHOSPHONATE SYNTHASE"/>
    <property type="match status" value="1"/>
</dbReference>
<evidence type="ECO:0000313" key="5">
    <source>
        <dbReference type="Proteomes" id="UP000220438"/>
    </source>
</evidence>
<keyword evidence="1" id="KW-0238">DNA-binding</keyword>
<evidence type="ECO:0000313" key="4">
    <source>
        <dbReference type="EMBL" id="RGC18230.1"/>
    </source>
</evidence>
<dbReference type="CDD" id="cd00093">
    <property type="entry name" value="HTH_XRE"/>
    <property type="match status" value="1"/>
</dbReference>
<dbReference type="InterPro" id="IPR001387">
    <property type="entry name" value="Cro/C1-type_HTH"/>
</dbReference>
<dbReference type="Gene3D" id="1.10.260.40">
    <property type="entry name" value="lambda repressor-like DNA-binding domains"/>
    <property type="match status" value="1"/>
</dbReference>
<dbReference type="Pfam" id="PF01381">
    <property type="entry name" value="HTH_3"/>
    <property type="match status" value="1"/>
</dbReference>